<feature type="compositionally biased region" description="Acidic residues" evidence="2">
    <location>
        <begin position="966"/>
        <end position="988"/>
    </location>
</feature>
<dbReference type="AlphaFoldDB" id="A0A7S2YP65"/>
<feature type="compositionally biased region" description="Low complexity" evidence="2">
    <location>
        <begin position="811"/>
        <end position="834"/>
    </location>
</feature>
<dbReference type="GO" id="GO:0005737">
    <property type="term" value="C:cytoplasm"/>
    <property type="evidence" value="ECO:0007669"/>
    <property type="project" value="TreeGrafter"/>
</dbReference>
<feature type="compositionally biased region" description="Pro residues" evidence="2">
    <location>
        <begin position="563"/>
        <end position="575"/>
    </location>
</feature>
<dbReference type="InterPro" id="IPR016024">
    <property type="entry name" value="ARM-type_fold"/>
</dbReference>
<feature type="compositionally biased region" description="Low complexity" evidence="2">
    <location>
        <begin position="401"/>
        <end position="414"/>
    </location>
</feature>
<protein>
    <recommendedName>
        <fullName evidence="3">PDZ domain-containing protein</fullName>
    </recommendedName>
</protein>
<feature type="region of interest" description="Disordered" evidence="2">
    <location>
        <begin position="184"/>
        <end position="206"/>
    </location>
</feature>
<feature type="region of interest" description="Disordered" evidence="2">
    <location>
        <begin position="557"/>
        <end position="710"/>
    </location>
</feature>
<dbReference type="InterPro" id="IPR011989">
    <property type="entry name" value="ARM-like"/>
</dbReference>
<feature type="domain" description="PDZ" evidence="3">
    <location>
        <begin position="890"/>
        <end position="952"/>
    </location>
</feature>
<dbReference type="PANTHER" id="PTHR10648">
    <property type="entry name" value="SERINE/THREONINE-PROTEIN PHOSPHATASE PP2A 65 KDA REGULATORY SUBUNIT"/>
    <property type="match status" value="1"/>
</dbReference>
<dbReference type="InterPro" id="IPR051023">
    <property type="entry name" value="PP2A_Regulatory_Subunit_A"/>
</dbReference>
<keyword evidence="1" id="KW-0677">Repeat</keyword>
<feature type="compositionally biased region" description="Basic and acidic residues" evidence="2">
    <location>
        <begin position="770"/>
        <end position="787"/>
    </location>
</feature>
<dbReference type="Gene3D" id="2.30.42.10">
    <property type="match status" value="1"/>
</dbReference>
<dbReference type="SUPFAM" id="SSF48371">
    <property type="entry name" value="ARM repeat"/>
    <property type="match status" value="1"/>
</dbReference>
<organism evidence="4">
    <name type="scientific">Entomoneis paludosa</name>
    <dbReference type="NCBI Taxonomy" id="265537"/>
    <lineage>
        <taxon>Eukaryota</taxon>
        <taxon>Sar</taxon>
        <taxon>Stramenopiles</taxon>
        <taxon>Ochrophyta</taxon>
        <taxon>Bacillariophyta</taxon>
        <taxon>Bacillariophyceae</taxon>
        <taxon>Bacillariophycidae</taxon>
        <taxon>Entomoneidaceae</taxon>
        <taxon>Entomoneis</taxon>
    </lineage>
</organism>
<dbReference type="CDD" id="cd00136">
    <property type="entry name" value="PDZ_canonical"/>
    <property type="match status" value="1"/>
</dbReference>
<feature type="region of interest" description="Disordered" evidence="2">
    <location>
        <begin position="770"/>
        <end position="844"/>
    </location>
</feature>
<feature type="compositionally biased region" description="Basic residues" evidence="2">
    <location>
        <begin position="992"/>
        <end position="1001"/>
    </location>
</feature>
<feature type="compositionally biased region" description="Acidic residues" evidence="2">
    <location>
        <begin position="184"/>
        <end position="193"/>
    </location>
</feature>
<evidence type="ECO:0000256" key="1">
    <source>
        <dbReference type="ARBA" id="ARBA00022737"/>
    </source>
</evidence>
<feature type="compositionally biased region" description="Basic residues" evidence="2">
    <location>
        <begin position="1008"/>
        <end position="1018"/>
    </location>
</feature>
<name>A0A7S2YP65_9STRA</name>
<feature type="compositionally biased region" description="Basic and acidic residues" evidence="2">
    <location>
        <begin position="593"/>
        <end position="606"/>
    </location>
</feature>
<feature type="region of interest" description="Disordered" evidence="2">
    <location>
        <begin position="959"/>
        <end position="1018"/>
    </location>
</feature>
<gene>
    <name evidence="4" type="ORF">APAL1065_LOCUS22897</name>
</gene>
<dbReference type="PANTHER" id="PTHR10648:SF1">
    <property type="entry name" value="SERINE_THREONINE-PROTEIN PHOSPHATASE 4 REGULATORY SUBUNIT 1"/>
    <property type="match status" value="1"/>
</dbReference>
<proteinExistence type="predicted"/>
<dbReference type="InterPro" id="IPR036034">
    <property type="entry name" value="PDZ_sf"/>
</dbReference>
<dbReference type="EMBL" id="HBHT01034040">
    <property type="protein sequence ID" value="CAD9986769.1"/>
    <property type="molecule type" value="Transcribed_RNA"/>
</dbReference>
<feature type="compositionally biased region" description="Acidic residues" evidence="2">
    <location>
        <begin position="631"/>
        <end position="644"/>
    </location>
</feature>
<dbReference type="SMART" id="SM00228">
    <property type="entry name" value="PDZ"/>
    <property type="match status" value="1"/>
</dbReference>
<accession>A0A7S2YP65</accession>
<dbReference type="PROSITE" id="PS50106">
    <property type="entry name" value="PDZ"/>
    <property type="match status" value="1"/>
</dbReference>
<reference evidence="4" key="1">
    <citation type="submission" date="2021-01" db="EMBL/GenBank/DDBJ databases">
        <authorList>
            <person name="Corre E."/>
            <person name="Pelletier E."/>
            <person name="Niang G."/>
            <person name="Scheremetjew M."/>
            <person name="Finn R."/>
            <person name="Kale V."/>
            <person name="Holt S."/>
            <person name="Cochrane G."/>
            <person name="Meng A."/>
            <person name="Brown T."/>
            <person name="Cohen L."/>
        </authorList>
    </citation>
    <scope>NUCLEOTIDE SEQUENCE</scope>
    <source>
        <strain evidence="4">CCMP125</strain>
    </source>
</reference>
<evidence type="ECO:0000259" key="3">
    <source>
        <dbReference type="PROSITE" id="PS50106"/>
    </source>
</evidence>
<evidence type="ECO:0000313" key="4">
    <source>
        <dbReference type="EMBL" id="CAD9986769.1"/>
    </source>
</evidence>
<feature type="region of interest" description="Disordered" evidence="2">
    <location>
        <begin position="396"/>
        <end position="415"/>
    </location>
</feature>
<dbReference type="SUPFAM" id="SSF50156">
    <property type="entry name" value="PDZ domain-like"/>
    <property type="match status" value="1"/>
</dbReference>
<dbReference type="GO" id="GO:0019888">
    <property type="term" value="F:protein phosphatase regulator activity"/>
    <property type="evidence" value="ECO:0007669"/>
    <property type="project" value="TreeGrafter"/>
</dbReference>
<sequence length="1018" mass="112099">MMQFLGPFMASFYPFQNSALDALLPATSESDGSNHMGIVAQFFPHATSMVSRLNSSQNAVTTAPTPVLLDPVLEDSRLEIERLQSALPLFLQATRRSAHALRSVRQHRYEQAPPHKDLEAIVNGLLDYFAALAIVQTGDENTDAEMRVYCAYSFPAVVLLLGPENWPGALKTCFFTLLNPSYADDDEDDDEDEVAKQEKKETEPPLPVKRCLASSLHTVAHILGPDIAAIDILPVFCDYFLKDADEAVRLNIIRGFPAFLGNLPADRRSDVFLQWSEIMHGEDCLGAKKRSATNPLVLNWRQRDYLARSLPDLLGLVPPDLVHAHIWPIVHQLLNDSVSLVRDDALWTVPVLFKFYTPDTAAQWPSAKKFVSKTAVLQIVTWFKENILKIGASNGASLRKSSSGVSERSGSGSSVANFSDRQLYCRVCGTVGLALRLNEEIRASAKKDLAAALGESFVGLFFGGATSTNKTADDPPLDMPYQKLSSAEHKHMKKILEEQLLPHALSMKDDHIRNVRVTLLKVLEILPIDMKESPNVKTVLQTLQQEVSTWESFGDEASQFVPTPQPQQAPVPPQATPEKEKTRPASPKKGKRSSRDRSVKKERIPAKDTGSPSSGPVDVDEVVITPTNSKDDEDDDQSAEGDDADAQRNMRKSKKKKPKKEPISEKKRKPKKVQQRNEQDGLDQDDNSSYGDYDKKWKGTGGDGGGRAVIDVDPLVPASISGDEEEGGGPPISVIVDQEAEAREVEKHYDEKQKSFNNSMNKELAVVHDHAEDAPISPERIKIESSFEVKALPDIPGSEGIDRRKKLTRTGSGRSRGSKNSRGSKGSKSSRSGSPMKGMKQKSKKNFIETIDEGAMTQSPKLVDKESVAPGGEEFFNAEALAGWKTVIFEDGPIGLQLEPTANDLACRVYGFLESGSARKSGKIELGDVIVKVNGAVVKNYDETVDMLKRGGRRSVTFRPGAVTDDYADEGDFDDSGDLTSDEDDDDDEPRKAKKRTKKREKAAPKTSKTRRKKKGVD</sequence>
<feature type="compositionally biased region" description="Basic residues" evidence="2">
    <location>
        <begin position="649"/>
        <end position="659"/>
    </location>
</feature>
<evidence type="ECO:0000256" key="2">
    <source>
        <dbReference type="SAM" id="MobiDB-lite"/>
    </source>
</evidence>
<dbReference type="InterPro" id="IPR001478">
    <property type="entry name" value="PDZ"/>
</dbReference>
<dbReference type="Gene3D" id="1.25.10.10">
    <property type="entry name" value="Leucine-rich Repeat Variant"/>
    <property type="match status" value="1"/>
</dbReference>
<feature type="compositionally biased region" description="Basic and acidic residues" evidence="2">
    <location>
        <begin position="194"/>
        <end position="203"/>
    </location>
</feature>